<organism evidence="1 2">
    <name type="scientific">Melastoma candidum</name>
    <dbReference type="NCBI Taxonomy" id="119954"/>
    <lineage>
        <taxon>Eukaryota</taxon>
        <taxon>Viridiplantae</taxon>
        <taxon>Streptophyta</taxon>
        <taxon>Embryophyta</taxon>
        <taxon>Tracheophyta</taxon>
        <taxon>Spermatophyta</taxon>
        <taxon>Magnoliopsida</taxon>
        <taxon>eudicotyledons</taxon>
        <taxon>Gunneridae</taxon>
        <taxon>Pentapetalae</taxon>
        <taxon>rosids</taxon>
        <taxon>malvids</taxon>
        <taxon>Myrtales</taxon>
        <taxon>Melastomataceae</taxon>
        <taxon>Melastomatoideae</taxon>
        <taxon>Melastomateae</taxon>
        <taxon>Melastoma</taxon>
    </lineage>
</organism>
<comment type="caution">
    <text evidence="1">The sequence shown here is derived from an EMBL/GenBank/DDBJ whole genome shotgun (WGS) entry which is preliminary data.</text>
</comment>
<gene>
    <name evidence="1" type="ORF">MLD38_034367</name>
</gene>
<evidence type="ECO:0000313" key="2">
    <source>
        <dbReference type="Proteomes" id="UP001057402"/>
    </source>
</evidence>
<sequence>MNPAPNLATSELFPRDSSVAPGDRTSVNQEYAEAFRTESFAEMWGKLAESRVTASTSLDRPVPPFALLSESLLQPARETLVDMAKSFYLHPLLIEYFDVTSKACDVYELLLNAVHSTQANFQKVKAAIILVREEFDENSSCLENRTHEKICGELSSYAQLQNSLSVVSMDQFRDLHDGHSVLLRNLVNEHRQMNKRRKLSEVCKKISECARLGRRTNNLRCSRLCDSSSSIIRPPRQPAASHGEDLDMAAKLLYIQINDMDTVSRLVGRLEDDAIRGKSQASMAAECDTGDVWEGIVMRLGNEGVGFMEQLEELEQRICLCLLTINKSRLSVVHEITNDRN</sequence>
<proteinExistence type="predicted"/>
<dbReference type="EMBL" id="CM042889">
    <property type="protein sequence ID" value="KAI4320935.1"/>
    <property type="molecule type" value="Genomic_DNA"/>
</dbReference>
<accession>A0ACB9M9U9</accession>
<dbReference type="Proteomes" id="UP001057402">
    <property type="component" value="Chromosome 10"/>
</dbReference>
<evidence type="ECO:0000313" key="1">
    <source>
        <dbReference type="EMBL" id="KAI4320935.1"/>
    </source>
</evidence>
<name>A0ACB9M9U9_9MYRT</name>
<protein>
    <submittedName>
        <fullName evidence="1">Uncharacterized protein</fullName>
    </submittedName>
</protein>
<reference evidence="2" key="1">
    <citation type="journal article" date="2023" name="Front. Plant Sci.">
        <title>Chromosomal-level genome assembly of Melastoma candidum provides insights into trichome evolution.</title>
        <authorList>
            <person name="Zhong Y."/>
            <person name="Wu W."/>
            <person name="Sun C."/>
            <person name="Zou P."/>
            <person name="Liu Y."/>
            <person name="Dai S."/>
            <person name="Zhou R."/>
        </authorList>
    </citation>
    <scope>NUCLEOTIDE SEQUENCE [LARGE SCALE GENOMIC DNA]</scope>
</reference>
<keyword evidence="2" id="KW-1185">Reference proteome</keyword>